<organism evidence="2 3">
    <name type="scientific">Colletotrichum higginsianum (strain IMI 349063)</name>
    <name type="common">Crucifer anthracnose fungus</name>
    <dbReference type="NCBI Taxonomy" id="759273"/>
    <lineage>
        <taxon>Eukaryota</taxon>
        <taxon>Fungi</taxon>
        <taxon>Dikarya</taxon>
        <taxon>Ascomycota</taxon>
        <taxon>Pezizomycotina</taxon>
        <taxon>Sordariomycetes</taxon>
        <taxon>Hypocreomycetidae</taxon>
        <taxon>Glomerellales</taxon>
        <taxon>Glomerellaceae</taxon>
        <taxon>Colletotrichum</taxon>
        <taxon>Colletotrichum destructivum species complex</taxon>
    </lineage>
</organism>
<keyword evidence="1" id="KW-1133">Transmembrane helix</keyword>
<dbReference type="EMBL" id="CACQ02001252">
    <property type="protein sequence ID" value="CCF34733.1"/>
    <property type="molecule type" value="Genomic_DNA"/>
</dbReference>
<dbReference type="VEuPathDB" id="FungiDB:CH63R_12059"/>
<evidence type="ECO:0000256" key="1">
    <source>
        <dbReference type="SAM" id="Phobius"/>
    </source>
</evidence>
<proteinExistence type="predicted"/>
<dbReference type="PANTHER" id="PTHR35896">
    <property type="entry name" value="IG-LIKE DOMAIN-CONTAINING PROTEIN"/>
    <property type="match status" value="1"/>
</dbReference>
<name>H1V3D1_COLHI</name>
<feature type="transmembrane region" description="Helical" evidence="1">
    <location>
        <begin position="37"/>
        <end position="57"/>
    </location>
</feature>
<dbReference type="AlphaFoldDB" id="H1V3D1"/>
<dbReference type="InterPro" id="IPR053008">
    <property type="entry name" value="Phomopsin_biosynth_assoc"/>
</dbReference>
<evidence type="ECO:0000313" key="2">
    <source>
        <dbReference type="EMBL" id="CCF34733.1"/>
    </source>
</evidence>
<sequence>MASIHGSKPFLRHPDNTADAGIRSSCKRHGSPIRASFFSHMLLFLATSLGWLLAMLITSTPALPPTERTTSLAKSPRLNVTSTRRQLTCGNSTEEAVALGCKFDASLGGWLAAPCYDQAWVDDYLSDGSGTAYADKNLTQVMTHSEVLERGLYWSSFRDHINHCVAGWRRQSQAFFEDRPALDSSIISVTHASHCAQLLMDTALGIQRRGPTENVIGYFECWVRD</sequence>
<keyword evidence="1" id="KW-0812">Transmembrane</keyword>
<reference evidence="3" key="1">
    <citation type="journal article" date="2012" name="Nat. Genet.">
        <title>Lifestyle transitions in plant pathogenic Colletotrichum fungi deciphered by genome and transcriptome analyses.</title>
        <authorList>
            <person name="O'Connell R.J."/>
            <person name="Thon M.R."/>
            <person name="Hacquard S."/>
            <person name="Amyotte S.G."/>
            <person name="Kleemann J."/>
            <person name="Torres M.F."/>
            <person name="Damm U."/>
            <person name="Buiate E.A."/>
            <person name="Epstein L."/>
            <person name="Alkan N."/>
            <person name="Altmueller J."/>
            <person name="Alvarado-Balderrama L."/>
            <person name="Bauser C.A."/>
            <person name="Becker C."/>
            <person name="Birren B.W."/>
            <person name="Chen Z."/>
            <person name="Choi J."/>
            <person name="Crouch J.A."/>
            <person name="Duvick J.P."/>
            <person name="Farman M.A."/>
            <person name="Gan P."/>
            <person name="Heiman D."/>
            <person name="Henrissat B."/>
            <person name="Howard R.J."/>
            <person name="Kabbage M."/>
            <person name="Koch C."/>
            <person name="Kracher B."/>
            <person name="Kubo Y."/>
            <person name="Law A.D."/>
            <person name="Lebrun M.-H."/>
            <person name="Lee Y.-H."/>
            <person name="Miyara I."/>
            <person name="Moore N."/>
            <person name="Neumann U."/>
            <person name="Nordstroem K."/>
            <person name="Panaccione D.G."/>
            <person name="Panstruga R."/>
            <person name="Place M."/>
            <person name="Proctor R.H."/>
            <person name="Prusky D."/>
            <person name="Rech G."/>
            <person name="Reinhardt R."/>
            <person name="Rollins J.A."/>
            <person name="Rounsley S."/>
            <person name="Schardl C.L."/>
            <person name="Schwartz D.C."/>
            <person name="Shenoy N."/>
            <person name="Shirasu K."/>
            <person name="Sikhakolli U.R."/>
            <person name="Stueber K."/>
            <person name="Sukno S.A."/>
            <person name="Sweigard J.A."/>
            <person name="Takano Y."/>
            <person name="Takahara H."/>
            <person name="Trail F."/>
            <person name="van der Does H.C."/>
            <person name="Voll L.M."/>
            <person name="Will I."/>
            <person name="Young S."/>
            <person name="Zeng Q."/>
            <person name="Zhang J."/>
            <person name="Zhou S."/>
            <person name="Dickman M.B."/>
            <person name="Schulze-Lefert P."/>
            <person name="Ver Loren van Themaat E."/>
            <person name="Ma L.-J."/>
            <person name="Vaillancourt L.J."/>
        </authorList>
    </citation>
    <scope>NUCLEOTIDE SEQUENCE [LARGE SCALE GENOMIC DNA]</scope>
    <source>
        <strain evidence="3">IMI 349063</strain>
    </source>
</reference>
<keyword evidence="1" id="KW-0472">Membrane</keyword>
<accession>H1V3D1</accession>
<dbReference type="Proteomes" id="UP000007174">
    <property type="component" value="Unassembled WGS sequence"/>
</dbReference>
<protein>
    <submittedName>
        <fullName evidence="2">Uncharacterized protein</fullName>
    </submittedName>
</protein>
<gene>
    <name evidence="2" type="ORF">CH063_06667</name>
</gene>
<dbReference type="PANTHER" id="PTHR35896:SF3">
    <property type="entry name" value="MAJOR FACILITATOR SUPERFAMILY TRANSPORTER"/>
    <property type="match status" value="1"/>
</dbReference>
<dbReference type="HOGENOM" id="CLU_066042_0_0_1"/>
<dbReference type="STRING" id="759273.H1V3D1"/>
<dbReference type="eggNOG" id="ENOG502SR53">
    <property type="taxonomic scope" value="Eukaryota"/>
</dbReference>
<evidence type="ECO:0000313" key="3">
    <source>
        <dbReference type="Proteomes" id="UP000007174"/>
    </source>
</evidence>